<organism evidence="3 4">
    <name type="scientific">Sphingomonas natans</name>
    <dbReference type="NCBI Taxonomy" id="3063330"/>
    <lineage>
        <taxon>Bacteria</taxon>
        <taxon>Pseudomonadati</taxon>
        <taxon>Pseudomonadota</taxon>
        <taxon>Alphaproteobacteria</taxon>
        <taxon>Sphingomonadales</taxon>
        <taxon>Sphingomonadaceae</taxon>
        <taxon>Sphingomonas</taxon>
    </lineage>
</organism>
<accession>A0ABT8YAQ7</accession>
<dbReference type="InterPro" id="IPR005545">
    <property type="entry name" value="YCII"/>
</dbReference>
<keyword evidence="4" id="KW-1185">Reference proteome</keyword>
<protein>
    <submittedName>
        <fullName evidence="3">YciI family protein</fullName>
    </submittedName>
</protein>
<name>A0ABT8YAQ7_9SPHN</name>
<gene>
    <name evidence="3" type="ORF">Q4F19_13575</name>
</gene>
<proteinExistence type="inferred from homology"/>
<dbReference type="Gene3D" id="3.30.70.1060">
    <property type="entry name" value="Dimeric alpha+beta barrel"/>
    <property type="match status" value="1"/>
</dbReference>
<reference evidence="3" key="1">
    <citation type="submission" date="2023-07" db="EMBL/GenBank/DDBJ databases">
        <authorList>
            <person name="Kim M."/>
        </authorList>
    </citation>
    <scope>NUCLEOTIDE SEQUENCE</scope>
    <source>
        <strain evidence="3">BIUV-7</strain>
    </source>
</reference>
<dbReference type="Pfam" id="PF03795">
    <property type="entry name" value="YCII"/>
    <property type="match status" value="1"/>
</dbReference>
<comment type="similarity">
    <text evidence="1">Belongs to the YciI family.</text>
</comment>
<evidence type="ECO:0000259" key="2">
    <source>
        <dbReference type="Pfam" id="PF03795"/>
    </source>
</evidence>
<evidence type="ECO:0000313" key="4">
    <source>
        <dbReference type="Proteomes" id="UP001169764"/>
    </source>
</evidence>
<dbReference type="EMBL" id="JAUOTP010000006">
    <property type="protein sequence ID" value="MDO6415417.1"/>
    <property type="molecule type" value="Genomic_DNA"/>
</dbReference>
<evidence type="ECO:0000256" key="1">
    <source>
        <dbReference type="ARBA" id="ARBA00007689"/>
    </source>
</evidence>
<dbReference type="RefSeq" id="WP_303543441.1">
    <property type="nucleotide sequence ID" value="NZ_JAUOTP010000006.1"/>
</dbReference>
<evidence type="ECO:0000313" key="3">
    <source>
        <dbReference type="EMBL" id="MDO6415417.1"/>
    </source>
</evidence>
<sequence length="161" mass="18285">MTTGRLHMRRYSFGLGINVIRNYRLRIIDQMLNIEEAREATRQRISSVEFGFMIDENGPHYFVAFQTPGPNWVRGVKYNEQPDFFDHVGYMTKMAEKGLTILSGPFMERAGGLNGVLADGGMTIFKAADLQEATKIATDDPTVKSGMLNVDVKMFWVPFHE</sequence>
<dbReference type="Proteomes" id="UP001169764">
    <property type="component" value="Unassembled WGS sequence"/>
</dbReference>
<dbReference type="InterPro" id="IPR011008">
    <property type="entry name" value="Dimeric_a/b-barrel"/>
</dbReference>
<dbReference type="SUPFAM" id="SSF54909">
    <property type="entry name" value="Dimeric alpha+beta barrel"/>
    <property type="match status" value="1"/>
</dbReference>
<feature type="domain" description="YCII-related" evidence="2">
    <location>
        <begin position="86"/>
        <end position="153"/>
    </location>
</feature>
<comment type="caution">
    <text evidence="3">The sequence shown here is derived from an EMBL/GenBank/DDBJ whole genome shotgun (WGS) entry which is preliminary data.</text>
</comment>